<dbReference type="Proteomes" id="UP000765509">
    <property type="component" value="Unassembled WGS sequence"/>
</dbReference>
<proteinExistence type="predicted"/>
<evidence type="ECO:0000313" key="2">
    <source>
        <dbReference type="Proteomes" id="UP000765509"/>
    </source>
</evidence>
<comment type="caution">
    <text evidence="1">The sequence shown here is derived from an EMBL/GenBank/DDBJ whole genome shotgun (WGS) entry which is preliminary data.</text>
</comment>
<sequence>TGEERDIHLFVARGAVHTVLGRPFLSDNNIRLDFSQQKGEILSYIEPDGRRLCLPICSPQKVGWREDPPAGMETCAVSKLEDWKELPKEKELRPKNQYNFLENSHQVLDTEEVKDSKDKVKIYEELAPISTEDINSNSKERNVTGILTSRRENGNTCNQNNWKSSINSVVTIVSVSSESKGLSSQIDKSALNLLKEVSLKYKISKKKDITTQSHLKIQEENIDIIPKSEEYASLNEILNDTIENSHHNKNTYPQEISISNEEASKAINKNTFHQRATHKRKFSNLENTQISFPSNLKNIDPRILMEGISGENKSCSNMENIDPRLIREEFELTRIIESPIRGNKQKQVKNMPLCPEEEYSKRDVHNYTLRKEDMEGIIERNMQLKTFKNEFKEGINVFGQIDIQQELNKPKHLHPEDRSSREANNNFYISKEINSRFKKLKSIRKNSTNELIKNTIHSPNSLKKHLSESEYENEAGLLCKLEIKEEAKDEHKFILNEEGYPWEGYKNWQPLRNANLEDHNKNDSRDNFECANQHVKWL</sequence>
<dbReference type="AlphaFoldDB" id="A0A9Q3IK50"/>
<dbReference type="OrthoDB" id="2506366at2759"/>
<accession>A0A9Q3IK50</accession>
<name>A0A9Q3IK50_9BASI</name>
<protein>
    <submittedName>
        <fullName evidence="1">Uncharacterized protein</fullName>
    </submittedName>
</protein>
<reference evidence="1" key="1">
    <citation type="submission" date="2021-03" db="EMBL/GenBank/DDBJ databases">
        <title>Draft genome sequence of rust myrtle Austropuccinia psidii MF-1, a brazilian biotype.</title>
        <authorList>
            <person name="Quecine M.C."/>
            <person name="Pachon D.M.R."/>
            <person name="Bonatelli M.L."/>
            <person name="Correr F.H."/>
            <person name="Franceschini L.M."/>
            <person name="Leite T.F."/>
            <person name="Margarido G.R.A."/>
            <person name="Almeida C.A."/>
            <person name="Ferrarezi J.A."/>
            <person name="Labate C.A."/>
        </authorList>
    </citation>
    <scope>NUCLEOTIDE SEQUENCE</scope>
    <source>
        <strain evidence="1">MF-1</strain>
    </source>
</reference>
<keyword evidence="2" id="KW-1185">Reference proteome</keyword>
<organism evidence="1 2">
    <name type="scientific">Austropuccinia psidii MF-1</name>
    <dbReference type="NCBI Taxonomy" id="1389203"/>
    <lineage>
        <taxon>Eukaryota</taxon>
        <taxon>Fungi</taxon>
        <taxon>Dikarya</taxon>
        <taxon>Basidiomycota</taxon>
        <taxon>Pucciniomycotina</taxon>
        <taxon>Pucciniomycetes</taxon>
        <taxon>Pucciniales</taxon>
        <taxon>Sphaerophragmiaceae</taxon>
        <taxon>Austropuccinia</taxon>
    </lineage>
</organism>
<gene>
    <name evidence="1" type="ORF">O181_083477</name>
</gene>
<evidence type="ECO:0000313" key="1">
    <source>
        <dbReference type="EMBL" id="MBW0543762.1"/>
    </source>
</evidence>
<dbReference type="EMBL" id="AVOT02048535">
    <property type="protein sequence ID" value="MBW0543762.1"/>
    <property type="molecule type" value="Genomic_DNA"/>
</dbReference>
<feature type="non-terminal residue" evidence="1">
    <location>
        <position position="1"/>
    </location>
</feature>